<feature type="transmembrane region" description="Helical" evidence="2">
    <location>
        <begin position="12"/>
        <end position="28"/>
    </location>
</feature>
<proteinExistence type="predicted"/>
<keyword evidence="2" id="KW-0812">Transmembrane</keyword>
<keyword evidence="2" id="KW-1133">Transmembrane helix</keyword>
<organism evidence="3 4">
    <name type="scientific">Botrytis paeoniae</name>
    <dbReference type="NCBI Taxonomy" id="278948"/>
    <lineage>
        <taxon>Eukaryota</taxon>
        <taxon>Fungi</taxon>
        <taxon>Dikarya</taxon>
        <taxon>Ascomycota</taxon>
        <taxon>Pezizomycotina</taxon>
        <taxon>Leotiomycetes</taxon>
        <taxon>Helotiales</taxon>
        <taxon>Sclerotiniaceae</taxon>
        <taxon>Botrytis</taxon>
    </lineage>
</organism>
<accession>A0A4Z1FHW7</accession>
<evidence type="ECO:0000313" key="3">
    <source>
        <dbReference type="EMBL" id="TGO21247.1"/>
    </source>
</evidence>
<feature type="transmembrane region" description="Helical" evidence="2">
    <location>
        <begin position="95"/>
        <end position="115"/>
    </location>
</feature>
<gene>
    <name evidence="3" type="ORF">BPAE_0231g00140</name>
</gene>
<keyword evidence="4" id="KW-1185">Reference proteome</keyword>
<dbReference type="Proteomes" id="UP000297910">
    <property type="component" value="Unassembled WGS sequence"/>
</dbReference>
<feature type="compositionally biased region" description="Acidic residues" evidence="1">
    <location>
        <begin position="160"/>
        <end position="176"/>
    </location>
</feature>
<name>A0A4Z1FHW7_9HELO</name>
<evidence type="ECO:0000256" key="1">
    <source>
        <dbReference type="SAM" id="MobiDB-lite"/>
    </source>
</evidence>
<evidence type="ECO:0000256" key="2">
    <source>
        <dbReference type="SAM" id="Phobius"/>
    </source>
</evidence>
<comment type="caution">
    <text evidence="3">The sequence shown here is derived from an EMBL/GenBank/DDBJ whole genome shotgun (WGS) entry which is preliminary data.</text>
</comment>
<dbReference type="EMBL" id="PQXI01000230">
    <property type="protein sequence ID" value="TGO21247.1"/>
    <property type="molecule type" value="Genomic_DNA"/>
</dbReference>
<protein>
    <submittedName>
        <fullName evidence="3">Uncharacterized protein</fullName>
    </submittedName>
</protein>
<evidence type="ECO:0000313" key="4">
    <source>
        <dbReference type="Proteomes" id="UP000297910"/>
    </source>
</evidence>
<feature type="region of interest" description="Disordered" evidence="1">
    <location>
        <begin position="160"/>
        <end position="186"/>
    </location>
</feature>
<dbReference type="AlphaFoldDB" id="A0A4Z1FHW7"/>
<keyword evidence="2" id="KW-0472">Membrane</keyword>
<feature type="transmembrane region" description="Helical" evidence="2">
    <location>
        <begin position="121"/>
        <end position="144"/>
    </location>
</feature>
<sequence>MPNTDHYVLKRSGWLLLLFFTHLSASCLRNSLYHDFLVANFEKNPPSSYMWDYELECFHCRERSQKWEERAKTEGIKTPFGIFLFKAEDEDEKTAAAIINGAVGGFFAIGCAGLWKTRGVWGWWAVPTGLGLWAAFFADLYWVVEKGVDKLEMLEMLDYDEEEEEDDDEDEDEDADILPPLLWIND</sequence>
<reference evidence="3 4" key="1">
    <citation type="submission" date="2017-12" db="EMBL/GenBank/DDBJ databases">
        <title>Comparative genomics of Botrytis spp.</title>
        <authorList>
            <person name="Valero-Jimenez C.A."/>
            <person name="Tapia P."/>
            <person name="Veloso J."/>
            <person name="Silva-Moreno E."/>
            <person name="Staats M."/>
            <person name="Valdes J.H."/>
            <person name="Van Kan J.A.L."/>
        </authorList>
    </citation>
    <scope>NUCLEOTIDE SEQUENCE [LARGE SCALE GENOMIC DNA]</scope>
    <source>
        <strain evidence="3 4">Bp0003</strain>
    </source>
</reference>